<keyword evidence="3" id="KW-0645">Protease</keyword>
<dbReference type="RefSeq" id="WP_133612249.1">
    <property type="nucleotide sequence ID" value="NZ_SNYW01000006.1"/>
</dbReference>
<proteinExistence type="predicted"/>
<evidence type="ECO:0000259" key="2">
    <source>
        <dbReference type="Pfam" id="PF00326"/>
    </source>
</evidence>
<comment type="caution">
    <text evidence="3">The sequence shown here is derived from an EMBL/GenBank/DDBJ whole genome shotgun (WGS) entry which is preliminary data.</text>
</comment>
<dbReference type="SUPFAM" id="SSF82171">
    <property type="entry name" value="DPP6 N-terminal domain-like"/>
    <property type="match status" value="1"/>
</dbReference>
<dbReference type="InterPro" id="IPR001375">
    <property type="entry name" value="Peptidase_S9_cat"/>
</dbReference>
<dbReference type="Proteomes" id="UP000295783">
    <property type="component" value="Unassembled WGS sequence"/>
</dbReference>
<dbReference type="OrthoDB" id="1094230at2"/>
<dbReference type="GO" id="GO:0004252">
    <property type="term" value="F:serine-type endopeptidase activity"/>
    <property type="evidence" value="ECO:0007669"/>
    <property type="project" value="TreeGrafter"/>
</dbReference>
<dbReference type="GO" id="GO:0004177">
    <property type="term" value="F:aminopeptidase activity"/>
    <property type="evidence" value="ECO:0007669"/>
    <property type="project" value="UniProtKB-KW"/>
</dbReference>
<accession>A0A4R6WRS2</accession>
<dbReference type="EMBL" id="SNYW01000006">
    <property type="protein sequence ID" value="TDQ84206.1"/>
    <property type="molecule type" value="Genomic_DNA"/>
</dbReference>
<evidence type="ECO:0000256" key="1">
    <source>
        <dbReference type="ARBA" id="ARBA00022801"/>
    </source>
</evidence>
<dbReference type="SUPFAM" id="SSF53474">
    <property type="entry name" value="alpha/beta-Hydrolases"/>
    <property type="match status" value="1"/>
</dbReference>
<dbReference type="PANTHER" id="PTHR42776:SF27">
    <property type="entry name" value="DIPEPTIDYL PEPTIDASE FAMILY MEMBER 6"/>
    <property type="match status" value="1"/>
</dbReference>
<keyword evidence="1" id="KW-0378">Hydrolase</keyword>
<feature type="domain" description="Peptidase S9 prolyl oligopeptidase catalytic" evidence="2">
    <location>
        <begin position="401"/>
        <end position="611"/>
    </location>
</feature>
<keyword evidence="3" id="KW-0031">Aminopeptidase</keyword>
<dbReference type="GO" id="GO:0006508">
    <property type="term" value="P:proteolysis"/>
    <property type="evidence" value="ECO:0007669"/>
    <property type="project" value="InterPro"/>
</dbReference>
<sequence length="612" mass="67878">MTLDLTRFDPFLARLLSLPTLYGAVLSPDGSQLALIWGKLGPTAQLWLQPADGSASPRCLVSDKWDCDYVIWSRDGRSLIVGQSQEGDERISLLQVFLDGRPSRRLTPEAPDYYIHGGQLLGDNRHLVYAANLDPETGAEIEESVVYLHDIETGGKRALARTERPAFCWPVVSPDDQLVLYERKDRHPAGYQLWLAAIDGSFDREIVNLGDDIKVDGTWSPDGAHIVLTADSRQGRRIGLWHRATEAIDWLVDDPARNVEDADWPRRAPHLVIEEVRHARSHHFLLDPVTRGEAAFQPGPGTYAPIGVDAGGHWLAWHYSAAIPSRILRLEGLPPFREVNRLARHPADPGLAPDELAAAEDYRWHSVDGLEIQGWLYRAKGAPHGTILLVHGGPTHHDEDSFDPEIQYYAACGFNVLTPNYRGSTGFSLAYEEAIKQEGWGGLEQEDIRTGAESLIRDGIARPGKVGITGTSYGGYSSWWAITRFPVETIAAAAPICGMTDLVVDYETTRPDLRPYSEEMMGGSPATAPARYRDRSPIHFVENIRGRLLIVQGENDPNVTPQNVTDVTRRLDAAGISFDLLTFPDEGHGIARPENQRVLYRRIAGFFAAAFD</sequence>
<dbReference type="Gene3D" id="2.120.10.30">
    <property type="entry name" value="TolB, C-terminal domain"/>
    <property type="match status" value="2"/>
</dbReference>
<gene>
    <name evidence="3" type="ORF">A8950_0754</name>
</gene>
<dbReference type="InterPro" id="IPR011042">
    <property type="entry name" value="6-blade_b-propeller_TolB-like"/>
</dbReference>
<dbReference type="AlphaFoldDB" id="A0A4R6WRS2"/>
<keyword evidence="4" id="KW-1185">Reference proteome</keyword>
<evidence type="ECO:0000313" key="4">
    <source>
        <dbReference type="Proteomes" id="UP000295783"/>
    </source>
</evidence>
<evidence type="ECO:0000313" key="3">
    <source>
        <dbReference type="EMBL" id="TDQ84206.1"/>
    </source>
</evidence>
<dbReference type="PANTHER" id="PTHR42776">
    <property type="entry name" value="SERINE PEPTIDASE S9 FAMILY MEMBER"/>
    <property type="match status" value="1"/>
</dbReference>
<dbReference type="Pfam" id="PF00326">
    <property type="entry name" value="Peptidase_S9"/>
    <property type="match status" value="1"/>
</dbReference>
<protein>
    <submittedName>
        <fullName evidence="3">Dipeptidyl aminopeptidase/acylaminoacyl peptidase</fullName>
    </submittedName>
</protein>
<name>A0A4R6WRS2_9PROT</name>
<dbReference type="InterPro" id="IPR029058">
    <property type="entry name" value="AB_hydrolase_fold"/>
</dbReference>
<organism evidence="3 4">
    <name type="scientific">Dongia mobilis</name>
    <dbReference type="NCBI Taxonomy" id="578943"/>
    <lineage>
        <taxon>Bacteria</taxon>
        <taxon>Pseudomonadati</taxon>
        <taxon>Pseudomonadota</taxon>
        <taxon>Alphaproteobacteria</taxon>
        <taxon>Rhodospirillales</taxon>
        <taxon>Dongiaceae</taxon>
        <taxon>Dongia</taxon>
    </lineage>
</organism>
<reference evidence="3 4" key="1">
    <citation type="submission" date="2019-03" db="EMBL/GenBank/DDBJ databases">
        <title>Genomic Encyclopedia of Type Strains, Phase III (KMG-III): the genomes of soil and plant-associated and newly described type strains.</title>
        <authorList>
            <person name="Whitman W."/>
        </authorList>
    </citation>
    <scope>NUCLEOTIDE SEQUENCE [LARGE SCALE GENOMIC DNA]</scope>
    <source>
        <strain evidence="3 4">CGMCC 1.7660</strain>
    </source>
</reference>
<dbReference type="Gene3D" id="3.40.50.1820">
    <property type="entry name" value="alpha/beta hydrolase"/>
    <property type="match status" value="1"/>
</dbReference>